<name>A0A401UEJ2_9BACT</name>
<protein>
    <recommendedName>
        <fullName evidence="4">tRNA-binding domain-containing protein</fullName>
    </recommendedName>
</protein>
<dbReference type="AlphaFoldDB" id="A0A401UEJ2"/>
<evidence type="ECO:0000313" key="5">
    <source>
        <dbReference type="EMBL" id="GCC53313.1"/>
    </source>
</evidence>
<evidence type="ECO:0000256" key="2">
    <source>
        <dbReference type="ARBA" id="ARBA00022884"/>
    </source>
</evidence>
<evidence type="ECO:0000313" key="6">
    <source>
        <dbReference type="Proteomes" id="UP000288227"/>
    </source>
</evidence>
<proteinExistence type="predicted"/>
<keyword evidence="2 3" id="KW-0694">RNA-binding</keyword>
<reference evidence="5 6" key="1">
    <citation type="submission" date="2018-11" db="EMBL/GenBank/DDBJ databases">
        <title>Chryseotalea sanarue gen. nov., sp., nov., a member of the family Cytophagaceae, isolated from a brackish lake in Hamamatsu Japan.</title>
        <authorList>
            <person name="Maejima Y."/>
            <person name="Iino T."/>
            <person name="Muraguchi Y."/>
            <person name="Fukuda K."/>
            <person name="Ohkuma M."/>
            <person name="Moriuchi R."/>
            <person name="Dohra H."/>
            <person name="Kimbara K."/>
            <person name="Shintani M."/>
        </authorList>
    </citation>
    <scope>NUCLEOTIDE SEQUENCE [LARGE SCALE GENOMIC DNA]</scope>
    <source>
        <strain evidence="5 6">Ys</strain>
    </source>
</reference>
<keyword evidence="6" id="KW-1185">Reference proteome</keyword>
<evidence type="ECO:0000259" key="4">
    <source>
        <dbReference type="PROSITE" id="PS50886"/>
    </source>
</evidence>
<dbReference type="InterPro" id="IPR012340">
    <property type="entry name" value="NA-bd_OB-fold"/>
</dbReference>
<feature type="domain" description="TRNA-binding" evidence="4">
    <location>
        <begin position="1"/>
        <end position="52"/>
    </location>
</feature>
<dbReference type="PROSITE" id="PS50886">
    <property type="entry name" value="TRBD"/>
    <property type="match status" value="1"/>
</dbReference>
<keyword evidence="1 3" id="KW-0820">tRNA-binding</keyword>
<comment type="caution">
    <text evidence="5">The sequence shown here is derived from an EMBL/GenBank/DDBJ whole genome shotgun (WGS) entry which is preliminary data.</text>
</comment>
<accession>A0A401UEJ2</accession>
<dbReference type="OrthoDB" id="9810191at2"/>
<sequence>MVGKQVTFIANLAPRKMMGIESQGMILMAEDNEGKLRLIEPNEEVNPGSTVS</sequence>
<dbReference type="Gene3D" id="2.40.50.140">
    <property type="entry name" value="Nucleic acid-binding proteins"/>
    <property type="match status" value="1"/>
</dbReference>
<dbReference type="GO" id="GO:0000049">
    <property type="term" value="F:tRNA binding"/>
    <property type="evidence" value="ECO:0007669"/>
    <property type="project" value="UniProtKB-UniRule"/>
</dbReference>
<evidence type="ECO:0000256" key="3">
    <source>
        <dbReference type="PROSITE-ProRule" id="PRU00209"/>
    </source>
</evidence>
<dbReference type="Proteomes" id="UP000288227">
    <property type="component" value="Unassembled WGS sequence"/>
</dbReference>
<dbReference type="EMBL" id="BHXQ01000007">
    <property type="protein sequence ID" value="GCC53313.1"/>
    <property type="molecule type" value="Genomic_DNA"/>
</dbReference>
<gene>
    <name evidence="5" type="ORF">SanaruYs_35560</name>
</gene>
<evidence type="ECO:0000256" key="1">
    <source>
        <dbReference type="ARBA" id="ARBA00022555"/>
    </source>
</evidence>
<dbReference type="PANTHER" id="PTHR11586:SF37">
    <property type="entry name" value="TRNA-BINDING DOMAIN-CONTAINING PROTEIN"/>
    <property type="match status" value="1"/>
</dbReference>
<dbReference type="Pfam" id="PF01588">
    <property type="entry name" value="tRNA_bind"/>
    <property type="match status" value="1"/>
</dbReference>
<dbReference type="InterPro" id="IPR051270">
    <property type="entry name" value="Tyrosine-tRNA_ligase_regulator"/>
</dbReference>
<organism evidence="5 6">
    <name type="scientific">Chryseotalea sanaruensis</name>
    <dbReference type="NCBI Taxonomy" id="2482724"/>
    <lineage>
        <taxon>Bacteria</taxon>
        <taxon>Pseudomonadati</taxon>
        <taxon>Bacteroidota</taxon>
        <taxon>Cytophagia</taxon>
        <taxon>Cytophagales</taxon>
        <taxon>Chryseotaleaceae</taxon>
        <taxon>Chryseotalea</taxon>
    </lineage>
</organism>
<dbReference type="SUPFAM" id="SSF50249">
    <property type="entry name" value="Nucleic acid-binding proteins"/>
    <property type="match status" value="1"/>
</dbReference>
<dbReference type="InterPro" id="IPR002547">
    <property type="entry name" value="tRNA-bd_dom"/>
</dbReference>
<dbReference type="PANTHER" id="PTHR11586">
    <property type="entry name" value="TRNA-AMINOACYLATION COFACTOR ARC1 FAMILY MEMBER"/>
    <property type="match status" value="1"/>
</dbReference>